<dbReference type="InterPro" id="IPR052370">
    <property type="entry name" value="Meta-cleavage_hydrolase"/>
</dbReference>
<reference evidence="2 3" key="1">
    <citation type="submission" date="2021-09" db="EMBL/GenBank/DDBJ databases">
        <title>Genomic insights and catalytic innovation underlie evolution of tropane alkaloids biosynthesis.</title>
        <authorList>
            <person name="Wang Y.-J."/>
            <person name="Tian T."/>
            <person name="Huang J.-P."/>
            <person name="Huang S.-X."/>
        </authorList>
    </citation>
    <scope>NUCLEOTIDE SEQUENCE [LARGE SCALE GENOMIC DNA]</scope>
    <source>
        <strain evidence="2">KIB-2018</strain>
        <tissue evidence="2">Leaf</tissue>
    </source>
</reference>
<comment type="caution">
    <text evidence="2">The sequence shown here is derived from an EMBL/GenBank/DDBJ whole genome shotgun (WGS) entry which is preliminary data.</text>
</comment>
<dbReference type="Gene3D" id="3.40.50.1820">
    <property type="entry name" value="alpha/beta hydrolase"/>
    <property type="match status" value="1"/>
</dbReference>
<dbReference type="AlphaFoldDB" id="A0AAV8TLS2"/>
<proteinExistence type="predicted"/>
<evidence type="ECO:0000259" key="1">
    <source>
        <dbReference type="Pfam" id="PF00561"/>
    </source>
</evidence>
<dbReference type="PANTHER" id="PTHR43139:SF22">
    <property type="entry name" value="AB HYDROLASE-1 DOMAIN-CONTAINING PROTEIN"/>
    <property type="match status" value="1"/>
</dbReference>
<dbReference type="Proteomes" id="UP001159364">
    <property type="component" value="Linkage Group LG04"/>
</dbReference>
<evidence type="ECO:0000313" key="2">
    <source>
        <dbReference type="EMBL" id="KAJ8767183.1"/>
    </source>
</evidence>
<protein>
    <recommendedName>
        <fullName evidence="1">AB hydrolase-1 domain-containing protein</fullName>
    </recommendedName>
</protein>
<sequence length="314" mass="35437">MIRILKNVIHVLMKFAGLRPQIVEVEPGTKLHFWVPTETINKTNGGQNELIPPRKPVVVLIHGFAEDGAITWIPQVLALAGKYTVYVPDLLFFGGSISDKANWTIEFQAQCVASSLEQLGVEKCTLVGFSYGGFVSMKIAESQPELVQGLVLSDSIPPMDETTSRGLLKRLGFKSWSDVVLPTSVKEAKLSFVVVCHRRPPIPHLIYRQYLKTMFNNREQKAELLHAMAIKDSEHKRPKITQKVHFLAGEEDNIFSPEDIYNAIKRELEEAKAEVHYVKKASHYAQLERPFAYNKILKHILASVQQDGPGRRND</sequence>
<name>A0AAV8TLS2_9ROSI</name>
<gene>
    <name evidence="2" type="ORF">K2173_013580</name>
</gene>
<keyword evidence="3" id="KW-1185">Reference proteome</keyword>
<evidence type="ECO:0000313" key="3">
    <source>
        <dbReference type="Proteomes" id="UP001159364"/>
    </source>
</evidence>
<feature type="domain" description="AB hydrolase-1" evidence="1">
    <location>
        <begin position="56"/>
        <end position="161"/>
    </location>
</feature>
<dbReference type="Pfam" id="PF00561">
    <property type="entry name" value="Abhydrolase_1"/>
    <property type="match status" value="1"/>
</dbReference>
<dbReference type="InterPro" id="IPR000073">
    <property type="entry name" value="AB_hydrolase_1"/>
</dbReference>
<dbReference type="EMBL" id="JAIWQS010000004">
    <property type="protein sequence ID" value="KAJ8767183.1"/>
    <property type="molecule type" value="Genomic_DNA"/>
</dbReference>
<dbReference type="SUPFAM" id="SSF53474">
    <property type="entry name" value="alpha/beta-Hydrolases"/>
    <property type="match status" value="1"/>
</dbReference>
<organism evidence="2 3">
    <name type="scientific">Erythroxylum novogranatense</name>
    <dbReference type="NCBI Taxonomy" id="1862640"/>
    <lineage>
        <taxon>Eukaryota</taxon>
        <taxon>Viridiplantae</taxon>
        <taxon>Streptophyta</taxon>
        <taxon>Embryophyta</taxon>
        <taxon>Tracheophyta</taxon>
        <taxon>Spermatophyta</taxon>
        <taxon>Magnoliopsida</taxon>
        <taxon>eudicotyledons</taxon>
        <taxon>Gunneridae</taxon>
        <taxon>Pentapetalae</taxon>
        <taxon>rosids</taxon>
        <taxon>fabids</taxon>
        <taxon>Malpighiales</taxon>
        <taxon>Erythroxylaceae</taxon>
        <taxon>Erythroxylum</taxon>
    </lineage>
</organism>
<dbReference type="PANTHER" id="PTHR43139">
    <property type="entry name" value="SI:DKEY-122A22.2"/>
    <property type="match status" value="1"/>
</dbReference>
<accession>A0AAV8TLS2</accession>
<dbReference type="InterPro" id="IPR029058">
    <property type="entry name" value="AB_hydrolase_fold"/>
</dbReference>